<protein>
    <submittedName>
        <fullName evidence="8">ABC transporter ATP-binding protein</fullName>
    </submittedName>
</protein>
<dbReference type="RefSeq" id="WP_231816491.1">
    <property type="nucleotide sequence ID" value="NZ_JAJOZR010000015.1"/>
</dbReference>
<dbReference type="GO" id="GO:0005524">
    <property type="term" value="F:ATP binding"/>
    <property type="evidence" value="ECO:0007669"/>
    <property type="project" value="UniProtKB-KW"/>
</dbReference>
<reference evidence="8" key="1">
    <citation type="submission" date="2021-12" db="EMBL/GenBank/DDBJ databases">
        <authorList>
            <person name="Li Y."/>
        </authorList>
    </citation>
    <scope>NUCLEOTIDE SEQUENCE</scope>
    <source>
        <strain evidence="8">DKSPLA3</strain>
    </source>
</reference>
<evidence type="ECO:0000256" key="2">
    <source>
        <dbReference type="ARBA" id="ARBA00005417"/>
    </source>
</evidence>
<dbReference type="Pfam" id="PF00005">
    <property type="entry name" value="ABC_tran"/>
    <property type="match status" value="1"/>
</dbReference>
<feature type="domain" description="ABC transporter" evidence="7">
    <location>
        <begin position="4"/>
        <end position="234"/>
    </location>
</feature>
<evidence type="ECO:0000256" key="1">
    <source>
        <dbReference type="ARBA" id="ARBA00004417"/>
    </source>
</evidence>
<keyword evidence="5 8" id="KW-0067">ATP-binding</keyword>
<dbReference type="GO" id="GO:0016887">
    <property type="term" value="F:ATP hydrolysis activity"/>
    <property type="evidence" value="ECO:0007669"/>
    <property type="project" value="InterPro"/>
</dbReference>
<dbReference type="Pfam" id="PF08402">
    <property type="entry name" value="TOBE_2"/>
    <property type="match status" value="1"/>
</dbReference>
<dbReference type="InterPro" id="IPR013611">
    <property type="entry name" value="Transp-assoc_OB_typ2"/>
</dbReference>
<dbReference type="InterPro" id="IPR027417">
    <property type="entry name" value="P-loop_NTPase"/>
</dbReference>
<proteinExistence type="inferred from homology"/>
<dbReference type="PROSITE" id="PS50893">
    <property type="entry name" value="ABC_TRANSPORTER_2"/>
    <property type="match status" value="1"/>
</dbReference>
<evidence type="ECO:0000256" key="4">
    <source>
        <dbReference type="ARBA" id="ARBA00022741"/>
    </source>
</evidence>
<dbReference type="SUPFAM" id="SSF52540">
    <property type="entry name" value="P-loop containing nucleoside triphosphate hydrolases"/>
    <property type="match status" value="1"/>
</dbReference>
<dbReference type="PANTHER" id="PTHR42781">
    <property type="entry name" value="SPERMIDINE/PUTRESCINE IMPORT ATP-BINDING PROTEIN POTA"/>
    <property type="match status" value="1"/>
</dbReference>
<dbReference type="SUPFAM" id="SSF50331">
    <property type="entry name" value="MOP-like"/>
    <property type="match status" value="1"/>
</dbReference>
<keyword evidence="9" id="KW-1185">Reference proteome</keyword>
<dbReference type="Proteomes" id="UP001139089">
    <property type="component" value="Unassembled WGS sequence"/>
</dbReference>
<comment type="caution">
    <text evidence="8">The sequence shown here is derived from an EMBL/GenBank/DDBJ whole genome shotgun (WGS) entry which is preliminary data.</text>
</comment>
<sequence>MTMLEITDITKDYGASRALHPVSLSVAKGEFVTILGPSGCGKSSLLRIVMGISQQSGGEIRLAGQRIDMLPPERRDIAMVFQSYALFPHMTVEQNLRFGLRMKKVAKAEQQRRIAHALEICTLAGLTGRMPRQLSGGQQQRVALARAIVMQPNLLLFDEPLSNLDAKLRDTLRHELVALHRRIGATSLYVTHDQAEAMAMSDRIVVMNAGRVVEIGTPLELYRAPKQAFTAGFLGQTNLLAITASGRTGQLPWGQPVDLATETSGPAQVSVRPESIGIRACDQASGAPATVAGVSFMGASALYTVAVGDTVLKVSQAGGDALIEPGRTVALTFPERLPVLEDRGREDREIEDQGRKDRLRTPEVA</sequence>
<dbReference type="Gene3D" id="3.40.50.300">
    <property type="entry name" value="P-loop containing nucleotide triphosphate hydrolases"/>
    <property type="match status" value="1"/>
</dbReference>
<dbReference type="GO" id="GO:0043190">
    <property type="term" value="C:ATP-binding cassette (ABC) transporter complex"/>
    <property type="evidence" value="ECO:0007669"/>
    <property type="project" value="InterPro"/>
</dbReference>
<keyword evidence="3" id="KW-0813">Transport</keyword>
<name>A0A9X1NUN7_9HYPH</name>
<dbReference type="InterPro" id="IPR050093">
    <property type="entry name" value="ABC_SmlMolc_Importer"/>
</dbReference>
<feature type="region of interest" description="Disordered" evidence="6">
    <location>
        <begin position="338"/>
        <end position="365"/>
    </location>
</feature>
<keyword evidence="4" id="KW-0547">Nucleotide-binding</keyword>
<dbReference type="SMART" id="SM00382">
    <property type="entry name" value="AAA"/>
    <property type="match status" value="1"/>
</dbReference>
<dbReference type="FunFam" id="3.40.50.300:FF:000042">
    <property type="entry name" value="Maltose/maltodextrin ABC transporter, ATP-binding protein"/>
    <property type="match status" value="1"/>
</dbReference>
<dbReference type="AlphaFoldDB" id="A0A9X1NUN7"/>
<gene>
    <name evidence="8" type="ORF">LRX75_20435</name>
</gene>
<evidence type="ECO:0000256" key="3">
    <source>
        <dbReference type="ARBA" id="ARBA00022448"/>
    </source>
</evidence>
<dbReference type="PROSITE" id="PS00211">
    <property type="entry name" value="ABC_TRANSPORTER_1"/>
    <property type="match status" value="1"/>
</dbReference>
<dbReference type="InterPro" id="IPR003593">
    <property type="entry name" value="AAA+_ATPase"/>
</dbReference>
<dbReference type="EMBL" id="JAJOZR010000015">
    <property type="protein sequence ID" value="MCD7111412.1"/>
    <property type="molecule type" value="Genomic_DNA"/>
</dbReference>
<comment type="similarity">
    <text evidence="2">Belongs to the ABC transporter superfamily.</text>
</comment>
<comment type="subcellular location">
    <subcellularLocation>
        <location evidence="1">Cell inner membrane</location>
        <topology evidence="1">Peripheral membrane protein</topology>
    </subcellularLocation>
</comment>
<evidence type="ECO:0000256" key="5">
    <source>
        <dbReference type="ARBA" id="ARBA00022840"/>
    </source>
</evidence>
<evidence type="ECO:0000313" key="9">
    <source>
        <dbReference type="Proteomes" id="UP001139089"/>
    </source>
</evidence>
<dbReference type="InterPro" id="IPR008995">
    <property type="entry name" value="Mo/tungstate-bd_C_term_dom"/>
</dbReference>
<evidence type="ECO:0000259" key="7">
    <source>
        <dbReference type="PROSITE" id="PS50893"/>
    </source>
</evidence>
<accession>A0A9X1NUN7</accession>
<dbReference type="InterPro" id="IPR017871">
    <property type="entry name" value="ABC_transporter-like_CS"/>
</dbReference>
<evidence type="ECO:0000313" key="8">
    <source>
        <dbReference type="EMBL" id="MCD7111412.1"/>
    </source>
</evidence>
<dbReference type="InterPro" id="IPR003439">
    <property type="entry name" value="ABC_transporter-like_ATP-bd"/>
</dbReference>
<evidence type="ECO:0000256" key="6">
    <source>
        <dbReference type="SAM" id="MobiDB-lite"/>
    </source>
</evidence>
<dbReference type="PANTHER" id="PTHR42781:SF4">
    <property type="entry name" value="SPERMIDINE_PUTRESCINE IMPORT ATP-BINDING PROTEIN POTA"/>
    <property type="match status" value="1"/>
</dbReference>
<organism evidence="8 9">
    <name type="scientific">Rhizobium quercicola</name>
    <dbReference type="NCBI Taxonomy" id="2901226"/>
    <lineage>
        <taxon>Bacteria</taxon>
        <taxon>Pseudomonadati</taxon>
        <taxon>Pseudomonadota</taxon>
        <taxon>Alphaproteobacteria</taxon>
        <taxon>Hyphomicrobiales</taxon>
        <taxon>Rhizobiaceae</taxon>
        <taxon>Rhizobium/Agrobacterium group</taxon>
        <taxon>Rhizobium</taxon>
    </lineage>
</organism>
<dbReference type="GO" id="GO:0140359">
    <property type="term" value="F:ABC-type transporter activity"/>
    <property type="evidence" value="ECO:0007669"/>
    <property type="project" value="UniProtKB-ARBA"/>
</dbReference>